<dbReference type="Pfam" id="PF00892">
    <property type="entry name" value="EamA"/>
    <property type="match status" value="2"/>
</dbReference>
<evidence type="ECO:0000256" key="6">
    <source>
        <dbReference type="SAM" id="Phobius"/>
    </source>
</evidence>
<dbReference type="InterPro" id="IPR037185">
    <property type="entry name" value="EmrE-like"/>
</dbReference>
<feature type="transmembrane region" description="Helical" evidence="6">
    <location>
        <begin position="79"/>
        <end position="102"/>
    </location>
</feature>
<feature type="transmembrane region" description="Helical" evidence="6">
    <location>
        <begin position="135"/>
        <end position="152"/>
    </location>
</feature>
<organism evidence="8 9">
    <name type="scientific">Azospira oryzae</name>
    <dbReference type="NCBI Taxonomy" id="146939"/>
    <lineage>
        <taxon>Bacteria</taxon>
        <taxon>Pseudomonadati</taxon>
        <taxon>Pseudomonadota</taxon>
        <taxon>Betaproteobacteria</taxon>
        <taxon>Rhodocyclales</taxon>
        <taxon>Rhodocyclaceae</taxon>
        <taxon>Azospira</taxon>
    </lineage>
</organism>
<dbReference type="InterPro" id="IPR050638">
    <property type="entry name" value="AA-Vitamin_Transporters"/>
</dbReference>
<comment type="similarity">
    <text evidence="2">Belongs to the EamA transporter family.</text>
</comment>
<feature type="transmembrane region" description="Helical" evidence="6">
    <location>
        <begin position="108"/>
        <end position="128"/>
    </location>
</feature>
<accession>A0ABY0IQJ7</accession>
<evidence type="ECO:0000313" key="8">
    <source>
        <dbReference type="EMBL" id="RZT75939.1"/>
    </source>
</evidence>
<evidence type="ECO:0000256" key="3">
    <source>
        <dbReference type="ARBA" id="ARBA00022692"/>
    </source>
</evidence>
<feature type="transmembrane region" description="Helical" evidence="6">
    <location>
        <begin position="224"/>
        <end position="247"/>
    </location>
</feature>
<keyword evidence="3 6" id="KW-0812">Transmembrane</keyword>
<protein>
    <submittedName>
        <fullName evidence="8">Threonine/homoserine efflux transporter RhtA</fullName>
    </submittedName>
</protein>
<dbReference type="InterPro" id="IPR000620">
    <property type="entry name" value="EamA_dom"/>
</dbReference>
<evidence type="ECO:0000256" key="2">
    <source>
        <dbReference type="ARBA" id="ARBA00007362"/>
    </source>
</evidence>
<dbReference type="EMBL" id="SHKM01000003">
    <property type="protein sequence ID" value="RZT75939.1"/>
    <property type="molecule type" value="Genomic_DNA"/>
</dbReference>
<dbReference type="PANTHER" id="PTHR32322">
    <property type="entry name" value="INNER MEMBRANE TRANSPORTER"/>
    <property type="match status" value="1"/>
</dbReference>
<feature type="transmembrane region" description="Helical" evidence="6">
    <location>
        <begin position="283"/>
        <end position="298"/>
    </location>
</feature>
<keyword evidence="5 6" id="KW-0472">Membrane</keyword>
<dbReference type="RefSeq" id="WP_165397544.1">
    <property type="nucleotide sequence ID" value="NZ_SHKM01000003.1"/>
</dbReference>
<feature type="transmembrane region" description="Helical" evidence="6">
    <location>
        <begin position="259"/>
        <end position="277"/>
    </location>
</feature>
<sequence>MNAIAPPLPASIAAAPSRTRILIAGIAFSVIWSSAFVAGRIGLDHAAPLTLLAIRFLAAGLLFAFLARSSGRSLRLPTMAGRALLAGLLCNAAYLGLAYWGLQGVPTALTAVLVSACPLLTLLLAAALERERLTPLRLAGILLGMGGVLWITRHRLTVEQLEPLHLAAIGAGTLALALGTVLSKKVAAGQDLIAAVTLQFMASGLVLLPLAWGLEGFRLEAHPALWGSLAYSVAVSLASTLLMLWLLRHGQASSASSFHFLNPFFGTLFAVTLLGETMYADDLLGVLPIALGIALVAWKR</sequence>
<dbReference type="Proteomes" id="UP000292136">
    <property type="component" value="Unassembled WGS sequence"/>
</dbReference>
<evidence type="ECO:0000259" key="7">
    <source>
        <dbReference type="Pfam" id="PF00892"/>
    </source>
</evidence>
<name>A0ABY0IQJ7_9RHOO</name>
<keyword evidence="4 6" id="KW-1133">Transmembrane helix</keyword>
<evidence type="ECO:0000313" key="9">
    <source>
        <dbReference type="Proteomes" id="UP000292136"/>
    </source>
</evidence>
<evidence type="ECO:0000256" key="1">
    <source>
        <dbReference type="ARBA" id="ARBA00004141"/>
    </source>
</evidence>
<dbReference type="PANTHER" id="PTHR32322:SF2">
    <property type="entry name" value="EAMA DOMAIN-CONTAINING PROTEIN"/>
    <property type="match status" value="1"/>
</dbReference>
<proteinExistence type="inferred from homology"/>
<dbReference type="SUPFAM" id="SSF103481">
    <property type="entry name" value="Multidrug resistance efflux transporter EmrE"/>
    <property type="match status" value="2"/>
</dbReference>
<feature type="transmembrane region" description="Helical" evidence="6">
    <location>
        <begin position="49"/>
        <end position="67"/>
    </location>
</feature>
<keyword evidence="9" id="KW-1185">Reference proteome</keyword>
<evidence type="ECO:0000256" key="4">
    <source>
        <dbReference type="ARBA" id="ARBA00022989"/>
    </source>
</evidence>
<evidence type="ECO:0000256" key="5">
    <source>
        <dbReference type="ARBA" id="ARBA00023136"/>
    </source>
</evidence>
<feature type="transmembrane region" description="Helical" evidence="6">
    <location>
        <begin position="164"/>
        <end position="183"/>
    </location>
</feature>
<reference evidence="8 9" key="1">
    <citation type="submission" date="2019-02" db="EMBL/GenBank/DDBJ databases">
        <title>Genomic Encyclopedia of Type Strains, Phase IV (KMG-IV): sequencing the most valuable type-strain genomes for metagenomic binning, comparative biology and taxonomic classification.</title>
        <authorList>
            <person name="Goeker M."/>
        </authorList>
    </citation>
    <scope>NUCLEOTIDE SEQUENCE [LARGE SCALE GENOMIC DNA]</scope>
    <source>
        <strain evidence="8 9">DSM 21223</strain>
    </source>
</reference>
<comment type="subcellular location">
    <subcellularLocation>
        <location evidence="1">Membrane</location>
        <topology evidence="1">Multi-pass membrane protein</topology>
    </subcellularLocation>
</comment>
<feature type="domain" description="EamA" evidence="7">
    <location>
        <begin position="172"/>
        <end position="297"/>
    </location>
</feature>
<gene>
    <name evidence="8" type="ORF">EV678_3126</name>
</gene>
<comment type="caution">
    <text evidence="8">The sequence shown here is derived from an EMBL/GenBank/DDBJ whole genome shotgun (WGS) entry which is preliminary data.</text>
</comment>
<feature type="transmembrane region" description="Helical" evidence="6">
    <location>
        <begin position="21"/>
        <end position="43"/>
    </location>
</feature>
<feature type="domain" description="EamA" evidence="7">
    <location>
        <begin position="21"/>
        <end position="152"/>
    </location>
</feature>
<feature type="transmembrane region" description="Helical" evidence="6">
    <location>
        <begin position="192"/>
        <end position="212"/>
    </location>
</feature>